<proteinExistence type="predicted"/>
<comment type="caution">
    <text evidence="2">The sequence shown here is derived from an EMBL/GenBank/DDBJ whole genome shotgun (WGS) entry which is preliminary data.</text>
</comment>
<gene>
    <name evidence="2" type="ORF">Tci_007110</name>
</gene>
<feature type="region of interest" description="Disordered" evidence="1">
    <location>
        <begin position="1"/>
        <end position="56"/>
    </location>
</feature>
<feature type="compositionally biased region" description="Acidic residues" evidence="1">
    <location>
        <begin position="169"/>
        <end position="178"/>
    </location>
</feature>
<evidence type="ECO:0000256" key="1">
    <source>
        <dbReference type="SAM" id="MobiDB-lite"/>
    </source>
</evidence>
<feature type="compositionally biased region" description="Basic and acidic residues" evidence="1">
    <location>
        <begin position="444"/>
        <end position="457"/>
    </location>
</feature>
<feature type="region of interest" description="Disordered" evidence="1">
    <location>
        <begin position="73"/>
        <end position="203"/>
    </location>
</feature>
<evidence type="ECO:0000313" key="2">
    <source>
        <dbReference type="EMBL" id="GEU35132.1"/>
    </source>
</evidence>
<sequence length="463" mass="51332">MLSSTVTYTSISSDYKEPSDAGQASPSPDYVPGPEHPPLLDYVPGPDEPKHAPLSPVYVPYVPELEYPEYLVPSDAEAPIEDQPLPDDASSTALSQGYIIDSDPEKDPEEDPLDYPSDGGDDADKLSDDDDDDDVEEDEDEDDDEEGEEHLALAKSSTVPTVDLVSSSEDTEAFETDESAPTHVPSPRRRTARMSIRPPTPMSSTDEALIAEEHALLLPPLDLRSRRVQQLLLDSIDEGGAPTTLEDLGQRVTKLAATLAVDTQEIYILKKMPPKKRFTIITTTTPITNAQIKALIVQGAADALAEHDADRSKNGDDNYDSGSGVRRQAPTARECTYSDFLKCQPINFKDTEGVTVTYEVAYAMTWKTMKKMMSDKYFPRGKIKKLEIKLKNLKVKESDEIENYVGGLPDMVHGSVMESKPKIMQEEIKFATELVDQKIHTLAERQAENKRKLEDTSRNNQNQ</sequence>
<feature type="region of interest" description="Disordered" evidence="1">
    <location>
        <begin position="444"/>
        <end position="463"/>
    </location>
</feature>
<evidence type="ECO:0008006" key="3">
    <source>
        <dbReference type="Google" id="ProtNLM"/>
    </source>
</evidence>
<feature type="compositionally biased region" description="Basic and acidic residues" evidence="1">
    <location>
        <begin position="306"/>
        <end position="316"/>
    </location>
</feature>
<organism evidence="2">
    <name type="scientific">Tanacetum cinerariifolium</name>
    <name type="common">Dalmatian daisy</name>
    <name type="synonym">Chrysanthemum cinerariifolium</name>
    <dbReference type="NCBI Taxonomy" id="118510"/>
    <lineage>
        <taxon>Eukaryota</taxon>
        <taxon>Viridiplantae</taxon>
        <taxon>Streptophyta</taxon>
        <taxon>Embryophyta</taxon>
        <taxon>Tracheophyta</taxon>
        <taxon>Spermatophyta</taxon>
        <taxon>Magnoliopsida</taxon>
        <taxon>eudicotyledons</taxon>
        <taxon>Gunneridae</taxon>
        <taxon>Pentapetalae</taxon>
        <taxon>asterids</taxon>
        <taxon>campanulids</taxon>
        <taxon>Asterales</taxon>
        <taxon>Asteraceae</taxon>
        <taxon>Asteroideae</taxon>
        <taxon>Anthemideae</taxon>
        <taxon>Anthemidinae</taxon>
        <taxon>Tanacetum</taxon>
    </lineage>
</organism>
<protein>
    <recommendedName>
        <fullName evidence="3">Reverse transcriptase domain-containing protein</fullName>
    </recommendedName>
</protein>
<dbReference type="AlphaFoldDB" id="A0A6L2JEP0"/>
<feature type="compositionally biased region" description="Acidic residues" evidence="1">
    <location>
        <begin position="102"/>
        <end position="113"/>
    </location>
</feature>
<reference evidence="2" key="1">
    <citation type="journal article" date="2019" name="Sci. Rep.">
        <title>Draft genome of Tanacetum cinerariifolium, the natural source of mosquito coil.</title>
        <authorList>
            <person name="Yamashiro T."/>
            <person name="Shiraishi A."/>
            <person name="Satake H."/>
            <person name="Nakayama K."/>
        </authorList>
    </citation>
    <scope>NUCLEOTIDE SEQUENCE</scope>
</reference>
<feature type="compositionally biased region" description="Acidic residues" evidence="1">
    <location>
        <begin position="127"/>
        <end position="148"/>
    </location>
</feature>
<name>A0A6L2JEP0_TANCI</name>
<feature type="compositionally biased region" description="Polar residues" evidence="1">
    <location>
        <begin position="1"/>
        <end position="13"/>
    </location>
</feature>
<feature type="compositionally biased region" description="Polar residues" evidence="1">
    <location>
        <begin position="155"/>
        <end position="168"/>
    </location>
</feature>
<feature type="region of interest" description="Disordered" evidence="1">
    <location>
        <begin position="306"/>
        <end position="330"/>
    </location>
</feature>
<accession>A0A6L2JEP0</accession>
<dbReference type="EMBL" id="BKCJ010000658">
    <property type="protein sequence ID" value="GEU35132.1"/>
    <property type="molecule type" value="Genomic_DNA"/>
</dbReference>